<proteinExistence type="predicted"/>
<reference evidence="1 2" key="1">
    <citation type="submission" date="2021-05" db="EMBL/GenBank/DDBJ databases">
        <title>Fusibacter ferrireducens sp. nov., an anaerobic, sulfur- and Fe-reducing bacterium isolated from the mangrove sediment.</title>
        <authorList>
            <person name="Qiu D."/>
        </authorList>
    </citation>
    <scope>NUCLEOTIDE SEQUENCE [LARGE SCALE GENOMIC DNA]</scope>
    <source>
        <strain evidence="1 2">DSM 12116</strain>
    </source>
</reference>
<evidence type="ECO:0000313" key="2">
    <source>
        <dbReference type="Proteomes" id="UP000746471"/>
    </source>
</evidence>
<organism evidence="1 2">
    <name type="scientific">Fusibacter paucivorans</name>
    <dbReference type="NCBI Taxonomy" id="76009"/>
    <lineage>
        <taxon>Bacteria</taxon>
        <taxon>Bacillati</taxon>
        <taxon>Bacillota</taxon>
        <taxon>Clostridia</taxon>
        <taxon>Eubacteriales</taxon>
        <taxon>Eubacteriales Family XII. Incertae Sedis</taxon>
        <taxon>Fusibacter</taxon>
    </lineage>
</organism>
<sequence length="82" mass="9835">MMNTLLNLLYGWKELTVTTNEQVYYKIKDQLAANHLKYQTNIVDQQSINRKRGTLLGNHHQKMYYIYVKKNTYNAAVHFIRQ</sequence>
<keyword evidence="2" id="KW-1185">Reference proteome</keyword>
<dbReference type="RefSeq" id="WP_213237940.1">
    <property type="nucleotide sequence ID" value="NZ_JAHBCL010000030.1"/>
</dbReference>
<dbReference type="EMBL" id="JAHBCL010000030">
    <property type="protein sequence ID" value="MBS7528078.1"/>
    <property type="molecule type" value="Genomic_DNA"/>
</dbReference>
<name>A0ABS5PSK5_9FIRM</name>
<dbReference type="Proteomes" id="UP000746471">
    <property type="component" value="Unassembled WGS sequence"/>
</dbReference>
<protein>
    <submittedName>
        <fullName evidence="1">Uncharacterized protein</fullName>
    </submittedName>
</protein>
<comment type="caution">
    <text evidence="1">The sequence shown here is derived from an EMBL/GenBank/DDBJ whole genome shotgun (WGS) entry which is preliminary data.</text>
</comment>
<gene>
    <name evidence="1" type="ORF">KHM83_15435</name>
</gene>
<evidence type="ECO:0000313" key="1">
    <source>
        <dbReference type="EMBL" id="MBS7528078.1"/>
    </source>
</evidence>
<accession>A0ABS5PSK5</accession>